<dbReference type="EMBL" id="UGOD01000001">
    <property type="protein sequence ID" value="STX51068.1"/>
    <property type="molecule type" value="Genomic_DNA"/>
</dbReference>
<keyword evidence="2" id="KW-1185">Reference proteome</keyword>
<organism evidence="1 2">
    <name type="scientific">Legionella busanensis</name>
    <dbReference type="NCBI Taxonomy" id="190655"/>
    <lineage>
        <taxon>Bacteria</taxon>
        <taxon>Pseudomonadati</taxon>
        <taxon>Pseudomonadota</taxon>
        <taxon>Gammaproteobacteria</taxon>
        <taxon>Legionellales</taxon>
        <taxon>Legionellaceae</taxon>
        <taxon>Legionella</taxon>
    </lineage>
</organism>
<gene>
    <name evidence="1" type="ORF">NCTC13316_01158</name>
</gene>
<name>A0A378JK52_9GAMM</name>
<proteinExistence type="predicted"/>
<dbReference type="AlphaFoldDB" id="A0A378JK52"/>
<sequence>MRQNLQELIARLPKRDKEQLDKLNPKLKSLLFSNHPERYLLTIGLDFQTYKQTNLIPEQLKILLLENILNSTSAEDTLKIIHHLLKLEFQANNTDPIRSGNRLIGLLMRSFIAKEETQNESEYFNYERAVNYTNFQKNFNARNKDKKLQNYVDVIPDNVKRMWLIMQKTAELELKNDYPNFAAKGLVSTPPFHYTQMLPANTLEEARANALEIPVVTTAKEGEQTLKELTQGVTLPVWVGKNKDMQDKLKIEVTTFLNELKADIKKTSWQVAGFGIFKGGLINEGQRVPHRVDKILNTIKQFEERKLDAVSAYDDIVGHAQEALISPRRGQHKTTTNFYQKIANHNWLATREELTVTQLSL</sequence>
<evidence type="ECO:0000313" key="2">
    <source>
        <dbReference type="Proteomes" id="UP000254794"/>
    </source>
</evidence>
<dbReference type="OrthoDB" id="5649640at2"/>
<accession>A0A378JK52</accession>
<dbReference type="RefSeq" id="WP_115330730.1">
    <property type="nucleotide sequence ID" value="NZ_CAAAHP010000001.1"/>
</dbReference>
<protein>
    <submittedName>
        <fullName evidence="1">Uncharacterized protein</fullName>
    </submittedName>
</protein>
<evidence type="ECO:0000313" key="1">
    <source>
        <dbReference type="EMBL" id="STX51068.1"/>
    </source>
</evidence>
<reference evidence="1 2" key="1">
    <citation type="submission" date="2018-06" db="EMBL/GenBank/DDBJ databases">
        <authorList>
            <consortium name="Pathogen Informatics"/>
            <person name="Doyle S."/>
        </authorList>
    </citation>
    <scope>NUCLEOTIDE SEQUENCE [LARGE SCALE GENOMIC DNA]</scope>
    <source>
        <strain evidence="1 2">NCTC13316</strain>
    </source>
</reference>
<dbReference type="Proteomes" id="UP000254794">
    <property type="component" value="Unassembled WGS sequence"/>
</dbReference>